<feature type="domain" description="RNase III" evidence="5">
    <location>
        <begin position="76"/>
        <end position="227"/>
    </location>
</feature>
<dbReference type="PROSITE" id="PS50137">
    <property type="entry name" value="DS_RBD"/>
    <property type="match status" value="1"/>
</dbReference>
<dbReference type="EMBL" id="NAJP01000070">
    <property type="protein sequence ID" value="TKA35298.1"/>
    <property type="molecule type" value="Genomic_DNA"/>
</dbReference>
<evidence type="ECO:0008006" key="8">
    <source>
        <dbReference type="Google" id="ProtNLM"/>
    </source>
</evidence>
<name>A0A4U0UI64_9PEZI</name>
<evidence type="ECO:0000256" key="1">
    <source>
        <dbReference type="ARBA" id="ARBA00022801"/>
    </source>
</evidence>
<dbReference type="OrthoDB" id="416741at2759"/>
<dbReference type="InterPro" id="IPR036389">
    <property type="entry name" value="RNase_III_sf"/>
</dbReference>
<sequence>KTVADVSEALIGAAYLTHDRPGEAWQPSHHEAAVRAVTKFVKNDDHAMVQWSDYSSSYEMPTYQTGEVSASQLDLAQKVELEHPYHFRYPKLLRSAFIHPSQPFMYEKVPDYQRLEFLGDALLDQASITYLFHRFPDKDPQWLTEHKMAMVSNKFLGAVCVDIGFYKHLRHSHSVLQHQITEYATELEEAKKVAGSARDYWTTVSDPPKCLPDIIEAFIGAMFIDSDFDYSVVQRFFEQHVKWYFEDMSIYDGFANNHPCTHLHRLLQTAYGCQDYRLMVKELPTLDTMEKKDVVAAVMVHDEIVAFSKGKSARYARLRAAQQAIEAIEGFAPFEFRSRFGCRCSLKEEKEGGKEVMSADCNV</sequence>
<dbReference type="PROSITE" id="PS50142">
    <property type="entry name" value="RNASE_3_2"/>
    <property type="match status" value="1"/>
</dbReference>
<feature type="non-terminal residue" evidence="6">
    <location>
        <position position="1"/>
    </location>
</feature>
<keyword evidence="2 3" id="KW-0694">RNA-binding</keyword>
<dbReference type="Pfam" id="PF00636">
    <property type="entry name" value="Ribonuclease_3"/>
    <property type="match status" value="1"/>
</dbReference>
<evidence type="ECO:0000256" key="2">
    <source>
        <dbReference type="ARBA" id="ARBA00022884"/>
    </source>
</evidence>
<evidence type="ECO:0000313" key="7">
    <source>
        <dbReference type="Proteomes" id="UP000310066"/>
    </source>
</evidence>
<gene>
    <name evidence="6" type="ORF">B0A54_13376</name>
</gene>
<reference evidence="6 7" key="1">
    <citation type="submission" date="2017-03" db="EMBL/GenBank/DDBJ databases">
        <title>Genomes of endolithic fungi from Antarctica.</title>
        <authorList>
            <person name="Coleine C."/>
            <person name="Masonjones S."/>
            <person name="Stajich J.E."/>
        </authorList>
    </citation>
    <scope>NUCLEOTIDE SEQUENCE [LARGE SCALE GENOMIC DNA]</scope>
    <source>
        <strain evidence="6 7">CCFEE 5311</strain>
    </source>
</reference>
<dbReference type="Pfam" id="PF24995">
    <property type="entry name" value="DSRM_2"/>
    <property type="match status" value="1"/>
</dbReference>
<feature type="domain" description="DRBM" evidence="4">
    <location>
        <begin position="258"/>
        <end position="330"/>
    </location>
</feature>
<keyword evidence="1" id="KW-0378">Hydrolase</keyword>
<organism evidence="6 7">
    <name type="scientific">Friedmanniomyces endolithicus</name>
    <dbReference type="NCBI Taxonomy" id="329885"/>
    <lineage>
        <taxon>Eukaryota</taxon>
        <taxon>Fungi</taxon>
        <taxon>Dikarya</taxon>
        <taxon>Ascomycota</taxon>
        <taxon>Pezizomycotina</taxon>
        <taxon>Dothideomycetes</taxon>
        <taxon>Dothideomycetidae</taxon>
        <taxon>Mycosphaerellales</taxon>
        <taxon>Teratosphaeriaceae</taxon>
        <taxon>Friedmanniomyces</taxon>
    </lineage>
</organism>
<dbReference type="SMART" id="SM00535">
    <property type="entry name" value="RIBOc"/>
    <property type="match status" value="1"/>
</dbReference>
<dbReference type="STRING" id="329885.A0A4U0UI64"/>
<evidence type="ECO:0000256" key="3">
    <source>
        <dbReference type="PROSITE-ProRule" id="PRU00266"/>
    </source>
</evidence>
<dbReference type="PANTHER" id="PTHR14950">
    <property type="entry name" value="DICER-RELATED"/>
    <property type="match status" value="1"/>
</dbReference>
<dbReference type="InterPro" id="IPR014720">
    <property type="entry name" value="dsRBD_dom"/>
</dbReference>
<dbReference type="InterPro" id="IPR000999">
    <property type="entry name" value="RNase_III_dom"/>
</dbReference>
<evidence type="ECO:0000313" key="6">
    <source>
        <dbReference type="EMBL" id="TKA35298.1"/>
    </source>
</evidence>
<evidence type="ECO:0000259" key="4">
    <source>
        <dbReference type="PROSITE" id="PS50137"/>
    </source>
</evidence>
<accession>A0A4U0UI64</accession>
<dbReference type="InterPro" id="IPR056755">
    <property type="entry name" value="DSRM_2"/>
</dbReference>
<evidence type="ECO:0000259" key="5">
    <source>
        <dbReference type="PROSITE" id="PS50142"/>
    </source>
</evidence>
<dbReference type="GO" id="GO:0005634">
    <property type="term" value="C:nucleus"/>
    <property type="evidence" value="ECO:0007669"/>
    <property type="project" value="TreeGrafter"/>
</dbReference>
<dbReference type="GO" id="GO:0004525">
    <property type="term" value="F:ribonuclease III activity"/>
    <property type="evidence" value="ECO:0007669"/>
    <property type="project" value="InterPro"/>
</dbReference>
<dbReference type="GO" id="GO:0005737">
    <property type="term" value="C:cytoplasm"/>
    <property type="evidence" value="ECO:0007669"/>
    <property type="project" value="TreeGrafter"/>
</dbReference>
<dbReference type="PROSITE" id="PS00517">
    <property type="entry name" value="RNASE_3_1"/>
    <property type="match status" value="1"/>
</dbReference>
<dbReference type="GO" id="GO:0003723">
    <property type="term" value="F:RNA binding"/>
    <property type="evidence" value="ECO:0007669"/>
    <property type="project" value="UniProtKB-UniRule"/>
</dbReference>
<dbReference type="Gene3D" id="1.10.1520.10">
    <property type="entry name" value="Ribonuclease III domain"/>
    <property type="match status" value="1"/>
</dbReference>
<dbReference type="PANTHER" id="PTHR14950:SF62">
    <property type="entry name" value="DICER-LIKE PROTEIN 1"/>
    <property type="match status" value="1"/>
</dbReference>
<dbReference type="GO" id="GO:0030422">
    <property type="term" value="P:siRNA processing"/>
    <property type="evidence" value="ECO:0007669"/>
    <property type="project" value="TreeGrafter"/>
</dbReference>
<dbReference type="SUPFAM" id="SSF69065">
    <property type="entry name" value="RNase III domain-like"/>
    <property type="match status" value="1"/>
</dbReference>
<protein>
    <recommendedName>
        <fullName evidence="8">RNase III domain-containing protein</fullName>
    </recommendedName>
</protein>
<dbReference type="Proteomes" id="UP000310066">
    <property type="component" value="Unassembled WGS sequence"/>
</dbReference>
<proteinExistence type="predicted"/>
<dbReference type="CDD" id="cd00593">
    <property type="entry name" value="RIBOc"/>
    <property type="match status" value="1"/>
</dbReference>
<dbReference type="AlphaFoldDB" id="A0A4U0UI64"/>
<comment type="caution">
    <text evidence="6">The sequence shown here is derived from an EMBL/GenBank/DDBJ whole genome shotgun (WGS) entry which is preliminary data.</text>
</comment>